<dbReference type="AlphaFoldDB" id="A0A163Y0B1"/>
<accession>A0A163Y0B1</accession>
<dbReference type="Pfam" id="PF08238">
    <property type="entry name" value="Sel1"/>
    <property type="match status" value="4"/>
</dbReference>
<gene>
    <name evidence="1" type="ORF">A4A58_14615</name>
</gene>
<dbReference type="InterPro" id="IPR050767">
    <property type="entry name" value="Sel1_AlgK"/>
</dbReference>
<evidence type="ECO:0000313" key="1">
    <source>
        <dbReference type="EMBL" id="KZD21630.1"/>
    </source>
</evidence>
<dbReference type="InterPro" id="IPR006597">
    <property type="entry name" value="Sel1-like"/>
</dbReference>
<dbReference type="RefSeq" id="WP_068736833.1">
    <property type="nucleotide sequence ID" value="NZ_LVYV01000045.1"/>
</dbReference>
<dbReference type="EMBL" id="LVYV01000045">
    <property type="protein sequence ID" value="KZD21630.1"/>
    <property type="molecule type" value="Genomic_DNA"/>
</dbReference>
<dbReference type="OrthoDB" id="8137977at2"/>
<evidence type="ECO:0000313" key="2">
    <source>
        <dbReference type="Proteomes" id="UP000076574"/>
    </source>
</evidence>
<dbReference type="InterPro" id="IPR011990">
    <property type="entry name" value="TPR-like_helical_dom_sf"/>
</dbReference>
<protein>
    <recommendedName>
        <fullName evidence="3">Sel1 repeat family protein</fullName>
    </recommendedName>
</protein>
<reference evidence="1 2" key="1">
    <citation type="submission" date="2016-03" db="EMBL/GenBank/DDBJ databases">
        <title>Microsymbionts genomes from the relict species Vavilovia formosa (Stev.) Fed.</title>
        <authorList>
            <person name="Kopat V."/>
            <person name="Chirak E."/>
            <person name="Kimeklis A."/>
            <person name="Andronov E."/>
        </authorList>
    </citation>
    <scope>NUCLEOTIDE SEQUENCE [LARGE SCALE GENOMIC DNA]</scope>
    <source>
        <strain evidence="1 2">Vaf07</strain>
    </source>
</reference>
<comment type="caution">
    <text evidence="1">The sequence shown here is derived from an EMBL/GenBank/DDBJ whole genome shotgun (WGS) entry which is preliminary data.</text>
</comment>
<dbReference type="SMART" id="SM00671">
    <property type="entry name" value="SEL1"/>
    <property type="match status" value="4"/>
</dbReference>
<dbReference type="PANTHER" id="PTHR11102">
    <property type="entry name" value="SEL-1-LIKE PROTEIN"/>
    <property type="match status" value="1"/>
</dbReference>
<dbReference type="PANTHER" id="PTHR11102:SF160">
    <property type="entry name" value="ERAD-ASSOCIATED E3 UBIQUITIN-PROTEIN LIGASE COMPONENT HRD3"/>
    <property type="match status" value="1"/>
</dbReference>
<keyword evidence="2" id="KW-1185">Reference proteome</keyword>
<dbReference type="Gene3D" id="1.25.40.10">
    <property type="entry name" value="Tetratricopeptide repeat domain"/>
    <property type="match status" value="2"/>
</dbReference>
<sequence length="283" mass="29197">MTQRIGATPLICLLGIAVGLAVLSAPVRVQAQSADLVLCDRLAADPADPDKPADVKGVADIAKADIATAIKFCRTASSSSRRAMFQLGRAYAANAQLEEALAAWRKAADKGSTSAMVELGVAYGNGTGVARDEAQARKLFERAAEAGNPRGVSNLAALSGGAGAGSDPVRARQLLAKSAETNAEAQYQLGMMLSEGIGGAKDDVAARGLFEKAAAQNHAGALERVGAFAQSGRGGPSDKDAAKAYYEKAAALGDDDAKKALERIKCPYVLKDKRGNVVTNMCF</sequence>
<dbReference type="STRING" id="943830.A4A58_14615"/>
<dbReference type="Proteomes" id="UP000076574">
    <property type="component" value="Unassembled WGS sequence"/>
</dbReference>
<evidence type="ECO:0008006" key="3">
    <source>
        <dbReference type="Google" id="ProtNLM"/>
    </source>
</evidence>
<name>A0A163Y0B1_9BRAD</name>
<proteinExistence type="predicted"/>
<dbReference type="SUPFAM" id="SSF81901">
    <property type="entry name" value="HCP-like"/>
    <property type="match status" value="1"/>
</dbReference>
<organism evidence="1 2">
    <name type="scientific">Tardiphaga robiniae</name>
    <dbReference type="NCBI Taxonomy" id="943830"/>
    <lineage>
        <taxon>Bacteria</taxon>
        <taxon>Pseudomonadati</taxon>
        <taxon>Pseudomonadota</taxon>
        <taxon>Alphaproteobacteria</taxon>
        <taxon>Hyphomicrobiales</taxon>
        <taxon>Nitrobacteraceae</taxon>
        <taxon>Tardiphaga</taxon>
    </lineage>
</organism>